<protein>
    <submittedName>
        <fullName evidence="2">Uncharacterized protein</fullName>
    </submittedName>
</protein>
<keyword evidence="3" id="KW-1185">Reference proteome</keyword>
<organism evidence="2 3">
    <name type="scientific">Sphingomonas immobilis</name>
    <dbReference type="NCBI Taxonomy" id="3063997"/>
    <lineage>
        <taxon>Bacteria</taxon>
        <taxon>Pseudomonadati</taxon>
        <taxon>Pseudomonadota</taxon>
        <taxon>Alphaproteobacteria</taxon>
        <taxon>Sphingomonadales</taxon>
        <taxon>Sphingomonadaceae</taxon>
        <taxon>Sphingomonas</taxon>
    </lineage>
</organism>
<evidence type="ECO:0000313" key="2">
    <source>
        <dbReference type="EMBL" id="MDO7843187.1"/>
    </source>
</evidence>
<evidence type="ECO:0000256" key="1">
    <source>
        <dbReference type="SAM" id="Phobius"/>
    </source>
</evidence>
<dbReference type="EMBL" id="JAUQSZ010000008">
    <property type="protein sequence ID" value="MDO7843187.1"/>
    <property type="molecule type" value="Genomic_DNA"/>
</dbReference>
<dbReference type="Proteomes" id="UP001176468">
    <property type="component" value="Unassembled WGS sequence"/>
</dbReference>
<keyword evidence="1" id="KW-0472">Membrane</keyword>
<gene>
    <name evidence="2" type="ORF">Q5H94_12705</name>
</gene>
<comment type="caution">
    <text evidence="2">The sequence shown here is derived from an EMBL/GenBank/DDBJ whole genome shotgun (WGS) entry which is preliminary data.</text>
</comment>
<evidence type="ECO:0000313" key="3">
    <source>
        <dbReference type="Proteomes" id="UP001176468"/>
    </source>
</evidence>
<reference evidence="2" key="1">
    <citation type="submission" date="2023-07" db="EMBL/GenBank/DDBJ databases">
        <authorList>
            <person name="Kim M.K."/>
        </authorList>
    </citation>
    <scope>NUCLEOTIDE SEQUENCE</scope>
    <source>
        <strain evidence="2">CA1-15</strain>
    </source>
</reference>
<keyword evidence="1" id="KW-0812">Transmembrane</keyword>
<accession>A0ABT9A371</accession>
<feature type="transmembrane region" description="Helical" evidence="1">
    <location>
        <begin position="45"/>
        <end position="64"/>
    </location>
</feature>
<keyword evidence="1" id="KW-1133">Transmembrane helix</keyword>
<proteinExistence type="predicted"/>
<name>A0ABT9A371_9SPHN</name>
<sequence length="68" mass="7818">MSHACRVIVRRVRNVPIQAVLFLERRILERSFRRGPARGQVMQDILWIAAMLALVLATLAYVRLCDNA</sequence>